<proteinExistence type="predicted"/>
<keyword evidence="3" id="KW-1185">Reference proteome</keyword>
<comment type="caution">
    <text evidence="2">The sequence shown here is derived from an EMBL/GenBank/DDBJ whole genome shotgun (WGS) entry which is preliminary data.</text>
</comment>
<feature type="signal peptide" evidence="1">
    <location>
        <begin position="1"/>
        <end position="19"/>
    </location>
</feature>
<organism evidence="2 3">
    <name type="scientific">Arthrobotrys musiformis</name>
    <dbReference type="NCBI Taxonomy" id="47236"/>
    <lineage>
        <taxon>Eukaryota</taxon>
        <taxon>Fungi</taxon>
        <taxon>Dikarya</taxon>
        <taxon>Ascomycota</taxon>
        <taxon>Pezizomycotina</taxon>
        <taxon>Orbiliomycetes</taxon>
        <taxon>Orbiliales</taxon>
        <taxon>Orbiliaceae</taxon>
        <taxon>Arthrobotrys</taxon>
    </lineage>
</organism>
<evidence type="ECO:0000313" key="2">
    <source>
        <dbReference type="EMBL" id="KAK6496227.1"/>
    </source>
</evidence>
<gene>
    <name evidence="2" type="ORF">TWF481_002251</name>
</gene>
<dbReference type="EMBL" id="JAVHJL010000011">
    <property type="protein sequence ID" value="KAK6496227.1"/>
    <property type="molecule type" value="Genomic_DNA"/>
</dbReference>
<reference evidence="2 3" key="1">
    <citation type="submission" date="2023-08" db="EMBL/GenBank/DDBJ databases">
        <authorList>
            <person name="Palmer J.M."/>
        </authorList>
    </citation>
    <scope>NUCLEOTIDE SEQUENCE [LARGE SCALE GENOMIC DNA]</scope>
    <source>
        <strain evidence="2 3">TWF481</strain>
    </source>
</reference>
<evidence type="ECO:0000313" key="3">
    <source>
        <dbReference type="Proteomes" id="UP001370758"/>
    </source>
</evidence>
<name>A0AAV9VSM4_9PEZI</name>
<accession>A0AAV9VSM4</accession>
<feature type="chain" id="PRO_5043676239" evidence="1">
    <location>
        <begin position="20"/>
        <end position="90"/>
    </location>
</feature>
<dbReference type="AlphaFoldDB" id="A0AAV9VSM4"/>
<protein>
    <submittedName>
        <fullName evidence="2">Uncharacterized protein</fullName>
    </submittedName>
</protein>
<keyword evidence="1" id="KW-0732">Signal</keyword>
<sequence length="90" mass="8835">MQFTTILLSILASATLISAAPVAKPLLGAVAGVVGIGCAGFPDACKAVGDGIKSGVQESGNRKLDSVHSDGGVSIGFGQGGFTPGSFKKE</sequence>
<dbReference type="Proteomes" id="UP001370758">
    <property type="component" value="Unassembled WGS sequence"/>
</dbReference>
<evidence type="ECO:0000256" key="1">
    <source>
        <dbReference type="SAM" id="SignalP"/>
    </source>
</evidence>